<keyword evidence="8" id="KW-1185">Reference proteome</keyword>
<proteinExistence type="predicted"/>
<dbReference type="GO" id="GO:0005794">
    <property type="term" value="C:Golgi apparatus"/>
    <property type="evidence" value="ECO:0007669"/>
    <property type="project" value="TreeGrafter"/>
</dbReference>
<dbReference type="InterPro" id="IPR004342">
    <property type="entry name" value="EXS_C"/>
</dbReference>
<gene>
    <name evidence="7" type="ORF">JVT61DRAFT_10561</name>
</gene>
<evidence type="ECO:0000313" key="8">
    <source>
        <dbReference type="Proteomes" id="UP000683000"/>
    </source>
</evidence>
<dbReference type="GO" id="GO:0000822">
    <property type="term" value="F:inositol hexakisphosphate binding"/>
    <property type="evidence" value="ECO:0007669"/>
    <property type="project" value="TreeGrafter"/>
</dbReference>
<feature type="domain" description="EXS" evidence="6">
    <location>
        <begin position="1"/>
        <end position="142"/>
    </location>
</feature>
<comment type="caution">
    <text evidence="7">The sequence shown here is derived from an EMBL/GenBank/DDBJ whole genome shotgun (WGS) entry which is preliminary data.</text>
</comment>
<dbReference type="AlphaFoldDB" id="A0A8I2Z0E2"/>
<evidence type="ECO:0000259" key="6">
    <source>
        <dbReference type="PROSITE" id="PS51380"/>
    </source>
</evidence>
<evidence type="ECO:0000256" key="2">
    <source>
        <dbReference type="ARBA" id="ARBA00022692"/>
    </source>
</evidence>
<comment type="subcellular location">
    <subcellularLocation>
        <location evidence="1">Membrane</location>
        <topology evidence="1">Multi-pass membrane protein</topology>
    </subcellularLocation>
</comment>
<organism evidence="7 8">
    <name type="scientific">Boletus reticuloceps</name>
    <dbReference type="NCBI Taxonomy" id="495285"/>
    <lineage>
        <taxon>Eukaryota</taxon>
        <taxon>Fungi</taxon>
        <taxon>Dikarya</taxon>
        <taxon>Basidiomycota</taxon>
        <taxon>Agaricomycotina</taxon>
        <taxon>Agaricomycetes</taxon>
        <taxon>Agaricomycetidae</taxon>
        <taxon>Boletales</taxon>
        <taxon>Boletineae</taxon>
        <taxon>Boletaceae</taxon>
        <taxon>Boletoideae</taxon>
        <taxon>Boletus</taxon>
    </lineage>
</organism>
<keyword evidence="3 5" id="KW-1133">Transmembrane helix</keyword>
<dbReference type="PANTHER" id="PTHR10783">
    <property type="entry name" value="XENOTROPIC AND POLYTROPIC RETROVIRUS RECEPTOR 1-RELATED"/>
    <property type="match status" value="1"/>
</dbReference>
<dbReference type="Pfam" id="PF03124">
    <property type="entry name" value="EXS"/>
    <property type="match status" value="1"/>
</dbReference>
<evidence type="ECO:0000256" key="3">
    <source>
        <dbReference type="ARBA" id="ARBA00022989"/>
    </source>
</evidence>
<dbReference type="GO" id="GO:0005886">
    <property type="term" value="C:plasma membrane"/>
    <property type="evidence" value="ECO:0007669"/>
    <property type="project" value="TreeGrafter"/>
</dbReference>
<keyword evidence="2 5" id="KW-0812">Transmembrane</keyword>
<dbReference type="EMBL" id="JAGFBS010000004">
    <property type="protein sequence ID" value="KAG6379987.1"/>
    <property type="molecule type" value="Genomic_DNA"/>
</dbReference>
<dbReference type="GO" id="GO:0016036">
    <property type="term" value="P:cellular response to phosphate starvation"/>
    <property type="evidence" value="ECO:0007669"/>
    <property type="project" value="TreeGrafter"/>
</dbReference>
<name>A0A8I2Z0E2_9AGAM</name>
<evidence type="ECO:0000313" key="7">
    <source>
        <dbReference type="EMBL" id="KAG6379987.1"/>
    </source>
</evidence>
<dbReference type="PROSITE" id="PS51380">
    <property type="entry name" value="EXS"/>
    <property type="match status" value="1"/>
</dbReference>
<dbReference type="OrthoDB" id="9970435at2759"/>
<evidence type="ECO:0000256" key="5">
    <source>
        <dbReference type="SAM" id="Phobius"/>
    </source>
</evidence>
<dbReference type="PANTHER" id="PTHR10783:SF103">
    <property type="entry name" value="SOLUTE CARRIER FAMILY 53 MEMBER 1"/>
    <property type="match status" value="1"/>
</dbReference>
<dbReference type="GO" id="GO:0006817">
    <property type="term" value="P:phosphate ion transport"/>
    <property type="evidence" value="ECO:0007669"/>
    <property type="project" value="TreeGrafter"/>
</dbReference>
<evidence type="ECO:0000256" key="4">
    <source>
        <dbReference type="ARBA" id="ARBA00023136"/>
    </source>
</evidence>
<dbReference type="Proteomes" id="UP000683000">
    <property type="component" value="Unassembled WGS sequence"/>
</dbReference>
<evidence type="ECO:0000256" key="1">
    <source>
        <dbReference type="ARBA" id="ARBA00004141"/>
    </source>
</evidence>
<sequence>MRRYRDSNLPTHLIKAGKYAMGMEHYFFYYYWRHQDMPHIGANFIVWCFTGVVYGLYACAWFYYFALISNLCIRFFWVIYIPIHAPNITVRTFILATFEMLRRVQWNFYRLENEHLGNIDQYRVTRELPLPYSFDAHSNEEEHEEEDAPSPSCQRIVVVELTNGAFEAKPRPRLGWLMLKRWWVALAASSNGTHVDHSLPVLLWCYLPGATHAEIHIY</sequence>
<reference evidence="7" key="1">
    <citation type="submission" date="2021-03" db="EMBL/GenBank/DDBJ databases">
        <title>Evolutionary innovations through gain and loss of genes in the ectomycorrhizal Boletales.</title>
        <authorList>
            <person name="Wu G."/>
            <person name="Miyauchi S."/>
            <person name="Morin E."/>
            <person name="Yang Z.-L."/>
            <person name="Xu J."/>
            <person name="Martin F.M."/>
        </authorList>
    </citation>
    <scope>NUCLEOTIDE SEQUENCE</scope>
    <source>
        <strain evidence="7">BR01</strain>
    </source>
</reference>
<keyword evidence="4 5" id="KW-0472">Membrane</keyword>
<feature type="transmembrane region" description="Helical" evidence="5">
    <location>
        <begin position="40"/>
        <end position="57"/>
    </location>
</feature>
<protein>
    <recommendedName>
        <fullName evidence="6">EXS domain-containing protein</fullName>
    </recommendedName>
</protein>
<accession>A0A8I2Z0E2</accession>